<dbReference type="RefSeq" id="WP_341406604.1">
    <property type="nucleotide sequence ID" value="NZ_JBBUKT010000009.1"/>
</dbReference>
<proteinExistence type="predicted"/>
<comment type="caution">
    <text evidence="1">The sequence shown here is derived from an EMBL/GenBank/DDBJ whole genome shotgun (WGS) entry which is preliminary data.</text>
</comment>
<dbReference type="Gene3D" id="1.10.620.20">
    <property type="entry name" value="Ribonucleotide Reductase, subunit A"/>
    <property type="match status" value="1"/>
</dbReference>
<evidence type="ECO:0008006" key="3">
    <source>
        <dbReference type="Google" id="ProtNLM"/>
    </source>
</evidence>
<dbReference type="PROSITE" id="PS51257">
    <property type="entry name" value="PROKAR_LIPOPROTEIN"/>
    <property type="match status" value="1"/>
</dbReference>
<dbReference type="Proteomes" id="UP001371305">
    <property type="component" value="Unassembled WGS sequence"/>
</dbReference>
<reference evidence="1 2" key="1">
    <citation type="submission" date="2024-04" db="EMBL/GenBank/DDBJ databases">
        <title>Luteolibacter sp. isolated from soil.</title>
        <authorList>
            <person name="An J."/>
        </authorList>
    </citation>
    <scope>NUCLEOTIDE SEQUENCE [LARGE SCALE GENOMIC DNA]</scope>
    <source>
        <strain evidence="1 2">Y139</strain>
    </source>
</reference>
<evidence type="ECO:0000313" key="1">
    <source>
        <dbReference type="EMBL" id="MEK7952845.1"/>
    </source>
</evidence>
<name>A0ABU9B1W1_9BACT</name>
<dbReference type="SUPFAM" id="SSF47240">
    <property type="entry name" value="Ferritin-like"/>
    <property type="match status" value="1"/>
</dbReference>
<dbReference type="EMBL" id="JBBUKT010000009">
    <property type="protein sequence ID" value="MEK7952845.1"/>
    <property type="molecule type" value="Genomic_DNA"/>
</dbReference>
<evidence type="ECO:0000313" key="2">
    <source>
        <dbReference type="Proteomes" id="UP001371305"/>
    </source>
</evidence>
<dbReference type="InterPro" id="IPR012348">
    <property type="entry name" value="RNR-like"/>
</dbReference>
<accession>A0ABU9B1W1</accession>
<protein>
    <recommendedName>
        <fullName evidence="3">TRASH domain-containing protein</fullName>
    </recommendedName>
</protein>
<organism evidence="1 2">
    <name type="scientific">Luteolibacter soli</name>
    <dbReference type="NCBI Taxonomy" id="3135280"/>
    <lineage>
        <taxon>Bacteria</taxon>
        <taxon>Pseudomonadati</taxon>
        <taxon>Verrucomicrobiota</taxon>
        <taxon>Verrucomicrobiia</taxon>
        <taxon>Verrucomicrobiales</taxon>
        <taxon>Verrucomicrobiaceae</taxon>
        <taxon>Luteolibacter</taxon>
    </lineage>
</organism>
<gene>
    <name evidence="1" type="ORF">WKV53_20190</name>
</gene>
<dbReference type="InterPro" id="IPR009078">
    <property type="entry name" value="Ferritin-like_SF"/>
</dbReference>
<keyword evidence="2" id="KW-1185">Reference proteome</keyword>
<sequence>MKPLFIFSSLAFLLSACNKQEKAVSASSTTPAPAPTAAHAGAKPYPLNVCLVSGEKLGGMGEPVIIVHNGQEIKFCCEHCQPKFEKDPAKYLAKLEAPKP</sequence>